<feature type="non-terminal residue" evidence="1">
    <location>
        <position position="1"/>
    </location>
</feature>
<keyword evidence="2" id="KW-1185">Reference proteome</keyword>
<proteinExistence type="predicted"/>
<accession>A0A5J5SJJ3</accession>
<name>A0A5J5SJJ3_GOSBA</name>
<protein>
    <submittedName>
        <fullName evidence="1">Uncharacterized protein</fullName>
    </submittedName>
</protein>
<evidence type="ECO:0000313" key="2">
    <source>
        <dbReference type="Proteomes" id="UP000327439"/>
    </source>
</evidence>
<evidence type="ECO:0000313" key="1">
    <source>
        <dbReference type="EMBL" id="KAB2043078.1"/>
    </source>
</evidence>
<dbReference type="AlphaFoldDB" id="A0A5J5SJJ3"/>
<sequence length="93" mass="11193">IKQIKIKIKIKIIIIIRQHLIAWHIHHWTKRNRMRERNLPVGFKIKNRDAHATLQWQLELPFFPFLQTEETNTKISKMLGWEQGMGSRVATKN</sequence>
<gene>
    <name evidence="1" type="ORF">ES319_D02G264800v1</name>
</gene>
<dbReference type="EMBL" id="CM018216">
    <property type="protein sequence ID" value="KAB2043078.1"/>
    <property type="molecule type" value="Genomic_DNA"/>
</dbReference>
<organism evidence="1 2">
    <name type="scientific">Gossypium barbadense</name>
    <name type="common">Sea Island cotton</name>
    <name type="synonym">Hibiscus barbadensis</name>
    <dbReference type="NCBI Taxonomy" id="3634"/>
    <lineage>
        <taxon>Eukaryota</taxon>
        <taxon>Viridiplantae</taxon>
        <taxon>Streptophyta</taxon>
        <taxon>Embryophyta</taxon>
        <taxon>Tracheophyta</taxon>
        <taxon>Spermatophyta</taxon>
        <taxon>Magnoliopsida</taxon>
        <taxon>eudicotyledons</taxon>
        <taxon>Gunneridae</taxon>
        <taxon>Pentapetalae</taxon>
        <taxon>rosids</taxon>
        <taxon>malvids</taxon>
        <taxon>Malvales</taxon>
        <taxon>Malvaceae</taxon>
        <taxon>Malvoideae</taxon>
        <taxon>Gossypium</taxon>
    </lineage>
</organism>
<reference evidence="2" key="1">
    <citation type="journal article" date="2020" name="Nat. Genet.">
        <title>Genomic diversifications of five Gossypium allopolyploid species and their impact on cotton improvement.</title>
        <authorList>
            <person name="Chen Z.J."/>
            <person name="Sreedasyam A."/>
            <person name="Ando A."/>
            <person name="Song Q."/>
            <person name="De Santiago L.M."/>
            <person name="Hulse-Kemp A.M."/>
            <person name="Ding M."/>
            <person name="Ye W."/>
            <person name="Kirkbride R.C."/>
            <person name="Jenkins J."/>
            <person name="Plott C."/>
            <person name="Lovell J."/>
            <person name="Lin Y.M."/>
            <person name="Vaughn R."/>
            <person name="Liu B."/>
            <person name="Simpson S."/>
            <person name="Scheffler B.E."/>
            <person name="Wen L."/>
            <person name="Saski C.A."/>
            <person name="Grover C.E."/>
            <person name="Hu G."/>
            <person name="Conover J.L."/>
            <person name="Carlson J.W."/>
            <person name="Shu S."/>
            <person name="Boston L.B."/>
            <person name="Williams M."/>
            <person name="Peterson D.G."/>
            <person name="McGee K."/>
            <person name="Jones D.C."/>
            <person name="Wendel J.F."/>
            <person name="Stelly D.M."/>
            <person name="Grimwood J."/>
            <person name="Schmutz J."/>
        </authorList>
    </citation>
    <scope>NUCLEOTIDE SEQUENCE [LARGE SCALE GENOMIC DNA]</scope>
    <source>
        <strain evidence="2">cv. 3-79</strain>
    </source>
</reference>
<dbReference type="Proteomes" id="UP000327439">
    <property type="component" value="Chromosome D02"/>
</dbReference>